<protein>
    <submittedName>
        <fullName evidence="1">Uncharacterized protein</fullName>
    </submittedName>
</protein>
<dbReference type="EMBL" id="OD007613">
    <property type="protein sequence ID" value="CAD7414168.1"/>
    <property type="molecule type" value="Genomic_DNA"/>
</dbReference>
<dbReference type="Gene3D" id="3.40.50.300">
    <property type="entry name" value="P-loop containing nucleotide triphosphate hydrolases"/>
    <property type="match status" value="1"/>
</dbReference>
<sequence>MDPVNHNKVGVDLRDQWIQSTITRPELTSGINGSSQPITRPELTSGINGSFSHNKTGVDLGDQWIQYNPFQHWTAKWWRRLAAFGNVKCLLVVQFSAGQEEILSPDLPLNPTLIQQQELWTDPHILSTAKKYAVKRLKSRNNLSESAAIARIQAQPSNTTVVQEATVVFCTLWQPEFTQKQVERAWHLLQEYLS</sequence>
<organism evidence="1">
    <name type="scientific">Timema poppense</name>
    <name type="common">Walking stick</name>
    <dbReference type="NCBI Taxonomy" id="170557"/>
    <lineage>
        <taxon>Eukaryota</taxon>
        <taxon>Metazoa</taxon>
        <taxon>Ecdysozoa</taxon>
        <taxon>Arthropoda</taxon>
        <taxon>Hexapoda</taxon>
        <taxon>Insecta</taxon>
        <taxon>Pterygota</taxon>
        <taxon>Neoptera</taxon>
        <taxon>Polyneoptera</taxon>
        <taxon>Phasmatodea</taxon>
        <taxon>Timematodea</taxon>
        <taxon>Timematoidea</taxon>
        <taxon>Timematidae</taxon>
        <taxon>Timema</taxon>
    </lineage>
</organism>
<dbReference type="InterPro" id="IPR027417">
    <property type="entry name" value="P-loop_NTPase"/>
</dbReference>
<proteinExistence type="predicted"/>
<reference evidence="1" key="1">
    <citation type="submission" date="2020-11" db="EMBL/GenBank/DDBJ databases">
        <authorList>
            <person name="Tran Van P."/>
        </authorList>
    </citation>
    <scope>NUCLEOTIDE SEQUENCE</scope>
</reference>
<gene>
    <name evidence="1" type="ORF">TPSB3V08_LOCUS9499</name>
</gene>
<dbReference type="AlphaFoldDB" id="A0A7R9HAS8"/>
<evidence type="ECO:0000313" key="1">
    <source>
        <dbReference type="EMBL" id="CAD7414168.1"/>
    </source>
</evidence>
<accession>A0A7R9HAS8</accession>
<name>A0A7R9HAS8_TIMPO</name>